<reference evidence="5" key="1">
    <citation type="submission" date="2022-11" db="EMBL/GenBank/DDBJ databases">
        <title>Salinimicrobium profundisediminis sp. nov., isolated from deep-sea sediment of the Mariana Trench.</title>
        <authorList>
            <person name="Fu H."/>
        </authorList>
    </citation>
    <scope>NUCLEOTIDE SEQUENCE</scope>
    <source>
        <strain evidence="5">MT39</strain>
    </source>
</reference>
<evidence type="ECO:0000256" key="2">
    <source>
        <dbReference type="ARBA" id="ARBA00022676"/>
    </source>
</evidence>
<dbReference type="SUPFAM" id="SSF53448">
    <property type="entry name" value="Nucleotide-diphospho-sugar transferases"/>
    <property type="match status" value="1"/>
</dbReference>
<evidence type="ECO:0000256" key="3">
    <source>
        <dbReference type="ARBA" id="ARBA00022679"/>
    </source>
</evidence>
<gene>
    <name evidence="5" type="ORF">OQ279_04975</name>
</gene>
<evidence type="ECO:0000259" key="4">
    <source>
        <dbReference type="Pfam" id="PF00535"/>
    </source>
</evidence>
<dbReference type="Proteomes" id="UP001148482">
    <property type="component" value="Unassembled WGS sequence"/>
</dbReference>
<accession>A0A9X3CVW7</accession>
<dbReference type="InterPro" id="IPR001173">
    <property type="entry name" value="Glyco_trans_2-like"/>
</dbReference>
<dbReference type="InterPro" id="IPR029044">
    <property type="entry name" value="Nucleotide-diphossugar_trans"/>
</dbReference>
<dbReference type="PANTHER" id="PTHR43179:SF12">
    <property type="entry name" value="GALACTOFURANOSYLTRANSFERASE GLFT2"/>
    <property type="match status" value="1"/>
</dbReference>
<dbReference type="GO" id="GO:0016757">
    <property type="term" value="F:glycosyltransferase activity"/>
    <property type="evidence" value="ECO:0007669"/>
    <property type="project" value="UniProtKB-KW"/>
</dbReference>
<dbReference type="RefSeq" id="WP_266068731.1">
    <property type="nucleotide sequence ID" value="NZ_JAPJDA010000006.1"/>
</dbReference>
<evidence type="ECO:0000313" key="6">
    <source>
        <dbReference type="Proteomes" id="UP001148482"/>
    </source>
</evidence>
<sequence length="521" mass="60318">MKILVHKRALVPVKGISSNGEEISLKSENCTAALWELAGRFPNELIGWCEESYLKHLDLNQWKEIFYHHLIMASYAVETTFLPESIGYVEQLPFATLNRNVLFATWRMSRDVGGIHAKVLNRFKPLMSEIKDLEYLLNSVAKLGQQNSLFCYSAPSLLQKQPAENISYTASKQQLFTFVYQHYNSIWLLIIIWCFYKYEKDLSLRSLLKGFKTNKYFQNKVDLSGLEISTGRISEVSDAIDVIIPTMGRPEHLFNVLKDFSKQTRLPQKIIIVEQNSDRSSVSGLGYLETEEWPFEIIHHFIHQTGACNARNIALKEIKSEWVLFADDDIRLMHDTLENAFFEINRYKIDALSMNCVQEGEKTVFNKIKQWGSFGSGTSIVKSSFAKNCFFSPVYEHGYGEDLDFGMQLRNLGCDIVYHPGITIHHLKAPIGGFRDKPIMEWEKGNPKPKPSPTLMAYVLKYYSKEQIAGFKTSLLLKYYNKQSVRNPFKYNREMRESWKKSKTWAKKLLLLEINLKERTV</sequence>
<keyword evidence="2" id="KW-0328">Glycosyltransferase</keyword>
<dbReference type="EMBL" id="JAPJDA010000006">
    <property type="protein sequence ID" value="MCX2837498.1"/>
    <property type="molecule type" value="Genomic_DNA"/>
</dbReference>
<dbReference type="Pfam" id="PF00535">
    <property type="entry name" value="Glycos_transf_2"/>
    <property type="match status" value="1"/>
</dbReference>
<feature type="domain" description="Glycosyltransferase 2-like" evidence="4">
    <location>
        <begin position="242"/>
        <end position="370"/>
    </location>
</feature>
<protein>
    <submittedName>
        <fullName evidence="5">Glycosyltransferase family A protein</fullName>
    </submittedName>
</protein>
<dbReference type="AlphaFoldDB" id="A0A9X3CVW7"/>
<dbReference type="CDD" id="cd00761">
    <property type="entry name" value="Glyco_tranf_GTA_type"/>
    <property type="match status" value="1"/>
</dbReference>
<proteinExistence type="inferred from homology"/>
<dbReference type="Gene3D" id="3.90.550.10">
    <property type="entry name" value="Spore Coat Polysaccharide Biosynthesis Protein SpsA, Chain A"/>
    <property type="match status" value="1"/>
</dbReference>
<comment type="similarity">
    <text evidence="1">Belongs to the glycosyltransferase 2 family.</text>
</comment>
<keyword evidence="6" id="KW-1185">Reference proteome</keyword>
<keyword evidence="3" id="KW-0808">Transferase</keyword>
<evidence type="ECO:0000256" key="1">
    <source>
        <dbReference type="ARBA" id="ARBA00006739"/>
    </source>
</evidence>
<comment type="caution">
    <text evidence="5">The sequence shown here is derived from an EMBL/GenBank/DDBJ whole genome shotgun (WGS) entry which is preliminary data.</text>
</comment>
<name>A0A9X3CVW7_9FLAO</name>
<dbReference type="PANTHER" id="PTHR43179">
    <property type="entry name" value="RHAMNOSYLTRANSFERASE WBBL"/>
    <property type="match status" value="1"/>
</dbReference>
<organism evidence="5 6">
    <name type="scientific">Salinimicrobium profundisediminis</name>
    <dbReference type="NCBI Taxonomy" id="2994553"/>
    <lineage>
        <taxon>Bacteria</taxon>
        <taxon>Pseudomonadati</taxon>
        <taxon>Bacteroidota</taxon>
        <taxon>Flavobacteriia</taxon>
        <taxon>Flavobacteriales</taxon>
        <taxon>Flavobacteriaceae</taxon>
        <taxon>Salinimicrobium</taxon>
    </lineage>
</organism>
<evidence type="ECO:0000313" key="5">
    <source>
        <dbReference type="EMBL" id="MCX2837498.1"/>
    </source>
</evidence>